<keyword evidence="6 9" id="KW-0496">Mitochondrion</keyword>
<dbReference type="SUPFAM" id="SSF54980">
    <property type="entry name" value="EF-G C-terminal domain-like"/>
    <property type="match status" value="2"/>
</dbReference>
<keyword evidence="4 9" id="KW-0378">Hydrolase</keyword>
<evidence type="ECO:0000256" key="3">
    <source>
        <dbReference type="ARBA" id="ARBA00022792"/>
    </source>
</evidence>
<dbReference type="InterPro" id="IPR035647">
    <property type="entry name" value="EFG_III/V"/>
</dbReference>
<feature type="region of interest" description="Disordered" evidence="11">
    <location>
        <begin position="688"/>
        <end position="777"/>
    </location>
</feature>
<dbReference type="Gene3D" id="3.30.70.870">
    <property type="entry name" value="Elongation Factor G (Translational Gtpase), domain 3"/>
    <property type="match status" value="1"/>
</dbReference>
<evidence type="ECO:0000313" key="13">
    <source>
        <dbReference type="EMBL" id="KAK1923457.1"/>
    </source>
</evidence>
<accession>A0AAD9FQK1</accession>
<evidence type="ECO:0000256" key="7">
    <source>
        <dbReference type="ARBA" id="ARBA00023134"/>
    </source>
</evidence>
<reference evidence="13" key="1">
    <citation type="submission" date="2023-02" db="EMBL/GenBank/DDBJ databases">
        <title>Identification and recombinant expression of a fungal hydrolase from Papiliotrema laurentii that hydrolyzes apple cutin and clears colloidal polyester polyurethane.</title>
        <authorList>
            <consortium name="DOE Joint Genome Institute"/>
            <person name="Roman V.A."/>
            <person name="Bojanowski C."/>
            <person name="Crable B.R."/>
            <person name="Wagner D.N."/>
            <person name="Hung C.S."/>
            <person name="Nadeau L.J."/>
            <person name="Schratz L."/>
            <person name="Haridas S."/>
            <person name="Pangilinan J."/>
            <person name="Lipzen A."/>
            <person name="Na H."/>
            <person name="Yan M."/>
            <person name="Ng V."/>
            <person name="Grigoriev I.V."/>
            <person name="Spatafora J.W."/>
            <person name="Barlow D."/>
            <person name="Biffinger J."/>
            <person name="Kelley-Loughnane N."/>
            <person name="Varaljay V.A."/>
            <person name="Crookes-Goodson W.J."/>
        </authorList>
    </citation>
    <scope>NUCLEOTIDE SEQUENCE</scope>
    <source>
        <strain evidence="13">5307AH</strain>
    </source>
</reference>
<evidence type="ECO:0000256" key="9">
    <source>
        <dbReference type="HAMAP-Rule" id="MF_03137"/>
    </source>
</evidence>
<comment type="subcellular location">
    <subcellularLocation>
        <location evidence="9">Mitochondrion inner membrane</location>
        <topology evidence="9">Peripheral membrane protein</topology>
        <orientation evidence="9">Matrix side</orientation>
    </subcellularLocation>
</comment>
<dbReference type="InterPro" id="IPR005225">
    <property type="entry name" value="Small_GTP-bd"/>
</dbReference>
<feature type="repeat" description="PPR" evidence="10">
    <location>
        <begin position="1037"/>
        <end position="1071"/>
    </location>
</feature>
<dbReference type="PROSITE" id="PS51375">
    <property type="entry name" value="PPR"/>
    <property type="match status" value="1"/>
</dbReference>
<dbReference type="InterPro" id="IPR004161">
    <property type="entry name" value="EFTu-like_2"/>
</dbReference>
<dbReference type="Pfam" id="PF03144">
    <property type="entry name" value="GTP_EFTU_D2"/>
    <property type="match status" value="1"/>
</dbReference>
<feature type="domain" description="Tr-type G" evidence="12">
    <location>
        <begin position="87"/>
        <end position="268"/>
    </location>
</feature>
<name>A0AAD9FQK1_PAPLA</name>
<dbReference type="FunFam" id="3.40.50.300:FF:001496">
    <property type="entry name" value="Translation factor GUF1 homolog, mitochondrial"/>
    <property type="match status" value="1"/>
</dbReference>
<dbReference type="Pfam" id="PF00009">
    <property type="entry name" value="GTP_EFTU"/>
    <property type="match status" value="1"/>
</dbReference>
<keyword evidence="14" id="KW-1185">Reference proteome</keyword>
<dbReference type="CDD" id="cd03699">
    <property type="entry name" value="EF4_II"/>
    <property type="match status" value="1"/>
</dbReference>
<dbReference type="SUPFAM" id="SSF52540">
    <property type="entry name" value="P-loop containing nucleoside triphosphate hydrolases"/>
    <property type="match status" value="1"/>
</dbReference>
<dbReference type="FunFam" id="3.30.70.2570:FF:000001">
    <property type="entry name" value="Translation factor GUF1, mitochondrial"/>
    <property type="match status" value="1"/>
</dbReference>
<dbReference type="NCBIfam" id="TIGR01393">
    <property type="entry name" value="lepA"/>
    <property type="match status" value="1"/>
</dbReference>
<keyword evidence="8 9" id="KW-0472">Membrane</keyword>
<dbReference type="NCBIfam" id="TIGR00231">
    <property type="entry name" value="small_GTP"/>
    <property type="match status" value="1"/>
</dbReference>
<dbReference type="InterPro" id="IPR000640">
    <property type="entry name" value="EFG_V-like"/>
</dbReference>
<gene>
    <name evidence="13" type="ORF">DB88DRAFT_491315</name>
</gene>
<dbReference type="InterPro" id="IPR000795">
    <property type="entry name" value="T_Tr_GTP-bd_dom"/>
</dbReference>
<comment type="catalytic activity">
    <reaction evidence="9">
        <text>GTP + H2O = GDP + phosphate + H(+)</text>
        <dbReference type="Rhea" id="RHEA:19669"/>
        <dbReference type="ChEBI" id="CHEBI:15377"/>
        <dbReference type="ChEBI" id="CHEBI:15378"/>
        <dbReference type="ChEBI" id="CHEBI:37565"/>
        <dbReference type="ChEBI" id="CHEBI:43474"/>
        <dbReference type="ChEBI" id="CHEBI:58189"/>
        <dbReference type="EC" id="3.6.5.n1"/>
    </reaction>
</comment>
<feature type="compositionally biased region" description="Polar residues" evidence="11">
    <location>
        <begin position="688"/>
        <end position="704"/>
    </location>
</feature>
<dbReference type="InterPro" id="IPR009000">
    <property type="entry name" value="Transl_B-barrel_sf"/>
</dbReference>
<evidence type="ECO:0000256" key="1">
    <source>
        <dbReference type="ARBA" id="ARBA00005454"/>
    </source>
</evidence>
<dbReference type="GO" id="GO:0005743">
    <property type="term" value="C:mitochondrial inner membrane"/>
    <property type="evidence" value="ECO:0007669"/>
    <property type="project" value="UniProtKB-SubCell"/>
</dbReference>
<evidence type="ECO:0000256" key="4">
    <source>
        <dbReference type="ARBA" id="ARBA00022801"/>
    </source>
</evidence>
<keyword evidence="7 9" id="KW-0342">GTP-binding</keyword>
<keyword evidence="3 9" id="KW-0999">Mitochondrion inner membrane</keyword>
<dbReference type="FunFam" id="3.30.70.240:FF:000007">
    <property type="entry name" value="Translation factor GUF1, mitochondrial"/>
    <property type="match status" value="1"/>
</dbReference>
<dbReference type="CDD" id="cd03709">
    <property type="entry name" value="lepA_C"/>
    <property type="match status" value="1"/>
</dbReference>
<feature type="binding site" evidence="9">
    <location>
        <begin position="161"/>
        <end position="165"/>
    </location>
    <ligand>
        <name>GTP</name>
        <dbReference type="ChEBI" id="CHEBI:37565"/>
    </ligand>
</feature>
<evidence type="ECO:0000256" key="2">
    <source>
        <dbReference type="ARBA" id="ARBA00022741"/>
    </source>
</evidence>
<dbReference type="AlphaFoldDB" id="A0AAD9FQK1"/>
<dbReference type="SUPFAM" id="SSF50447">
    <property type="entry name" value="Translation proteins"/>
    <property type="match status" value="1"/>
</dbReference>
<dbReference type="GO" id="GO:0006412">
    <property type="term" value="P:translation"/>
    <property type="evidence" value="ECO:0007669"/>
    <property type="project" value="UniProtKB-KW"/>
</dbReference>
<dbReference type="Gene3D" id="3.40.50.300">
    <property type="entry name" value="P-loop containing nucleotide triphosphate hydrolases"/>
    <property type="match status" value="1"/>
</dbReference>
<dbReference type="Pfam" id="PF00679">
    <property type="entry name" value="EFG_C"/>
    <property type="match status" value="1"/>
</dbReference>
<dbReference type="InterPro" id="IPR031157">
    <property type="entry name" value="G_TR_CS"/>
</dbReference>
<dbReference type="InterPro" id="IPR027417">
    <property type="entry name" value="P-loop_NTPase"/>
</dbReference>
<dbReference type="Gene3D" id="3.30.70.2570">
    <property type="entry name" value="Elongation factor 4, C-terminal domain"/>
    <property type="match status" value="1"/>
</dbReference>
<dbReference type="Gene3D" id="1.25.40.10">
    <property type="entry name" value="Tetratricopeptide repeat domain"/>
    <property type="match status" value="1"/>
</dbReference>
<proteinExistence type="inferred from homology"/>
<dbReference type="PRINTS" id="PR00315">
    <property type="entry name" value="ELONGATNFCT"/>
</dbReference>
<dbReference type="PROSITE" id="PS00301">
    <property type="entry name" value="G_TR_1"/>
    <property type="match status" value="1"/>
</dbReference>
<keyword evidence="2 9" id="KW-0547">Nucleotide-binding</keyword>
<dbReference type="CDD" id="cd16260">
    <property type="entry name" value="EF4_III"/>
    <property type="match status" value="1"/>
</dbReference>
<dbReference type="Pfam" id="PF06421">
    <property type="entry name" value="LepA_C"/>
    <property type="match status" value="1"/>
</dbReference>
<evidence type="ECO:0000259" key="12">
    <source>
        <dbReference type="PROSITE" id="PS51722"/>
    </source>
</evidence>
<comment type="caution">
    <text evidence="13">The sequence shown here is derived from an EMBL/GenBank/DDBJ whole genome shotgun (WGS) entry which is preliminary data.</text>
</comment>
<dbReference type="InterPro" id="IPR002885">
    <property type="entry name" value="PPR_rpt"/>
</dbReference>
<dbReference type="PANTHER" id="PTHR43512:SF7">
    <property type="entry name" value="TRANSLATION FACTOR GUF1, MITOCHONDRIAL"/>
    <property type="match status" value="1"/>
</dbReference>
<dbReference type="InterPro" id="IPR011990">
    <property type="entry name" value="TPR-like_helical_dom_sf"/>
</dbReference>
<evidence type="ECO:0000256" key="8">
    <source>
        <dbReference type="ARBA" id="ARBA00023136"/>
    </source>
</evidence>
<comment type="similarity">
    <text evidence="1">Belongs to the TRAFAC class translation factor GTPase superfamily. Classic translation factor GTPase family. LepA subfamily.</text>
</comment>
<sequence>MSGLIPRSRVCAACLRRIRLTSVSVSSTMSTPTYPSTTSTSRRSLRFITPSFNSSRPFSSSAAHQAKKTFVDLSNKKQISMSDFPRERIRNLSIIAHIDHGKSTLADRLLQMTGTVPASSNPQFLDKLKVERERGITVKAQTVSIIHQHTDGHKYLINLIDTPGHVDFSYEVSRSIGACEGGLILVDCTQGIQAQTLSVFHVALEADLKLLAVINKVDLPHASPEETSEQIEGTLGLDSTDHMYISAKSGLGVVEVLNQIVEGLPGPKKWEVDDGKLRALVFDTHYDHYRGVVALVRLYSGELKVGDKIRFLQADRKYEVLEIGINNPEETPVDVLKEGQVGYLICSMKNSEEAHIGDTVCLEKELVEPLPGFKPMKAMVYAGVFPMDSSEFSRLEEAIERLTLNDRSVTVAKESSAALSQGFRLGFLGTLHMDVFRQRLEDEYSSNVIVTAPTVPYKVTYTNGKVVYISNPTEFPDQSDGKYRAKMIEEPMVVATVIVPNEYIGQMMDLCSNYRGTQLEYKVLETSGRSMLKYSFPLSEIVTDFFSALKSASSGFASFDYEEAGYEASDMVKMNILLNGKPVDALAMIVHRSAAMKVGKEWVRKLKEVVPRQLFELAIQAAVGSKVVARETLPANRKDVTAGLYGGHYERKLKHLNKQKEGKKRLKMLAGNIEVPQSAFFDVLSSRPRNFSTSSRSQALSETIQLPREHYEPSMPIGSAGKTSPRRSKSVRARQTSTLASDPLASEFEDPNLPSLRPMKLSTRPHQPMRPSAVSPIERSKRISELLQASTCPSREVGFLDVYSAYVKAFYSSASGDQLTEDEILTAMNQMHEIQFDVKRGLDRDEATSKMRELSEHLRALGGDEALEMIDSIMLSVIPRGLSQVSAHDIDMAERRIQRITSSLDSGKLEKMRGPIQFFLHLLATSRFDEGRFERYWDQLVLDKGLHVSTSMRIARLKFLDRVERRDEIVPMVQSAIDDPSTEHRTRLLNAAMVCFADMGRWDVVADIYGSLGRVSAPFPLDSPLSVLRIPGDVRSDRRTYTEIIPLLAFSGYVETALSVLNDMVSAGHTPFIREYMAIISGFASFGEPSGPTPAHTVPTDLFPEIEVYRIGRTRTSQRLENEAKYNDAINPFAKIWEKGAYAPIGQDVRSPMSPSQVSIAGERSVSDRNGQSEPTGWTRETLDFLFRGCMAVRPGGRGVDSPHVAPRAETAWNVLMAFSRVSRGDMDVVRAAWEAMDAKFSGKTGEKWVEWRMNSRLERVVGVLMAE</sequence>
<dbReference type="InterPro" id="IPR013842">
    <property type="entry name" value="LepA_CTD"/>
</dbReference>
<keyword evidence="5 9" id="KW-0648">Protein biosynthesis</keyword>
<dbReference type="PROSITE" id="PS51722">
    <property type="entry name" value="G_TR_2"/>
    <property type="match status" value="1"/>
</dbReference>
<dbReference type="FunFam" id="3.30.70.870:FF:000004">
    <property type="entry name" value="Translation factor GUF1, mitochondrial"/>
    <property type="match status" value="1"/>
</dbReference>
<dbReference type="CDD" id="cd01890">
    <property type="entry name" value="LepA"/>
    <property type="match status" value="1"/>
</dbReference>
<dbReference type="GO" id="GO:0003924">
    <property type="term" value="F:GTPase activity"/>
    <property type="evidence" value="ECO:0007669"/>
    <property type="project" value="UniProtKB-UniRule"/>
</dbReference>
<dbReference type="InterPro" id="IPR035654">
    <property type="entry name" value="LepA_IV"/>
</dbReference>
<dbReference type="EMBL" id="JAODAN010000006">
    <property type="protein sequence ID" value="KAK1923457.1"/>
    <property type="molecule type" value="Genomic_DNA"/>
</dbReference>
<evidence type="ECO:0000256" key="10">
    <source>
        <dbReference type="PROSITE-ProRule" id="PRU00708"/>
    </source>
</evidence>
<dbReference type="GO" id="GO:0005759">
    <property type="term" value="C:mitochondrial matrix"/>
    <property type="evidence" value="ECO:0007669"/>
    <property type="project" value="UniProtKB-UniRule"/>
</dbReference>
<dbReference type="GO" id="GO:0005525">
    <property type="term" value="F:GTP binding"/>
    <property type="evidence" value="ECO:0007669"/>
    <property type="project" value="UniProtKB-UniRule"/>
</dbReference>
<comment type="function">
    <text evidence="9">Promotes mitochondrial protein synthesis. May act as a fidelity factor of the translation reaction, by catalyzing a one-codon backward translocation of tRNAs on improperly translocated ribosomes. Binds to mitochondrial ribosomes in a GTP-dependent manner.</text>
</comment>
<dbReference type="GO" id="GO:0097177">
    <property type="term" value="F:mitochondrial ribosome binding"/>
    <property type="evidence" value="ECO:0007669"/>
    <property type="project" value="TreeGrafter"/>
</dbReference>
<feature type="binding site" evidence="9">
    <location>
        <begin position="215"/>
        <end position="218"/>
    </location>
    <ligand>
        <name>GTP</name>
        <dbReference type="ChEBI" id="CHEBI:37565"/>
    </ligand>
</feature>
<dbReference type="Gene3D" id="2.40.30.10">
    <property type="entry name" value="Translation factors"/>
    <property type="match status" value="1"/>
</dbReference>
<dbReference type="GO" id="GO:0045727">
    <property type="term" value="P:positive regulation of translation"/>
    <property type="evidence" value="ECO:0007669"/>
    <property type="project" value="UniProtKB-UniRule"/>
</dbReference>
<dbReference type="Proteomes" id="UP001182556">
    <property type="component" value="Unassembled WGS sequence"/>
</dbReference>
<protein>
    <recommendedName>
        <fullName evidence="12">Tr-type G domain-containing protein</fullName>
    </recommendedName>
</protein>
<comment type="similarity">
    <text evidence="9">Belongs to the GTP-binding elongation factor family. LepA subfamily.</text>
</comment>
<feature type="binding site" evidence="9">
    <location>
        <begin position="96"/>
        <end position="103"/>
    </location>
    <ligand>
        <name>GTP</name>
        <dbReference type="ChEBI" id="CHEBI:37565"/>
    </ligand>
</feature>
<evidence type="ECO:0000256" key="6">
    <source>
        <dbReference type="ARBA" id="ARBA00023128"/>
    </source>
</evidence>
<evidence type="ECO:0000256" key="11">
    <source>
        <dbReference type="SAM" id="MobiDB-lite"/>
    </source>
</evidence>
<dbReference type="Gene3D" id="3.30.70.240">
    <property type="match status" value="1"/>
</dbReference>
<evidence type="ECO:0000256" key="5">
    <source>
        <dbReference type="ARBA" id="ARBA00022917"/>
    </source>
</evidence>
<dbReference type="InterPro" id="IPR006297">
    <property type="entry name" value="EF-4"/>
</dbReference>
<dbReference type="PANTHER" id="PTHR43512">
    <property type="entry name" value="TRANSLATION FACTOR GUF1-RELATED"/>
    <property type="match status" value="1"/>
</dbReference>
<organism evidence="13 14">
    <name type="scientific">Papiliotrema laurentii</name>
    <name type="common">Cryptococcus laurentii</name>
    <dbReference type="NCBI Taxonomy" id="5418"/>
    <lineage>
        <taxon>Eukaryota</taxon>
        <taxon>Fungi</taxon>
        <taxon>Dikarya</taxon>
        <taxon>Basidiomycota</taxon>
        <taxon>Agaricomycotina</taxon>
        <taxon>Tremellomycetes</taxon>
        <taxon>Tremellales</taxon>
        <taxon>Rhynchogastremaceae</taxon>
        <taxon>Papiliotrema</taxon>
    </lineage>
</organism>
<dbReference type="InterPro" id="IPR038363">
    <property type="entry name" value="LepA_C_sf"/>
</dbReference>
<dbReference type="HAMAP" id="MF_00071">
    <property type="entry name" value="LepA"/>
    <property type="match status" value="1"/>
</dbReference>
<evidence type="ECO:0000313" key="14">
    <source>
        <dbReference type="Proteomes" id="UP001182556"/>
    </source>
</evidence>
<dbReference type="FunFam" id="2.40.30.10:FF:000015">
    <property type="entry name" value="Translation factor GUF1, mitochondrial"/>
    <property type="match status" value="1"/>
</dbReference>